<proteinExistence type="predicted"/>
<sequence>MGKSVSTGGLDYGSMITAMQASNAANQQYQLGQQQLDWSKQVYDQNYPYIQQSAEQSLAGQKQALDFAKQQEDFYNSTYKPVETDYTNRAQNWDTPASEQQQAGTAQEAVASQFNQARSAAAQQLESFGVDPTSTRYAALDIGTRTAQAAAEAGAGNQAIQARQLQGMALESGAINTGRGYASAIPTAIGTSSNAGASGAGTLTNFYGQGANAMNGTANFFNAGNSALGTAEQGYKNYYGNTYPAEESNSSGIGAGLGLLGSVLTAPTQGTMLAALAEGGRVPSALPAPAGDGRPAPHYRVPEEMSPSRGAVADDIPARLAAGEFVLPRPVVQWLGEREVYGLISKAQKEREQVERETTAKPSALPALPGPARFLSPGAAQNRAALPA</sequence>
<name>A0AA48RE73_9ZZZZ</name>
<feature type="compositionally biased region" description="Basic and acidic residues" evidence="1">
    <location>
        <begin position="348"/>
        <end position="359"/>
    </location>
</feature>
<accession>A0AA48RE73</accession>
<dbReference type="AlphaFoldDB" id="A0AA48RE73"/>
<protein>
    <recommendedName>
        <fullName evidence="3">Peptidase S74 domain-containing protein</fullName>
    </recommendedName>
</protein>
<evidence type="ECO:0008006" key="3">
    <source>
        <dbReference type="Google" id="ProtNLM"/>
    </source>
</evidence>
<gene>
    <name evidence="2" type="ORF">AMST5_03049</name>
</gene>
<organism evidence="2">
    <name type="scientific">freshwater sediment metagenome</name>
    <dbReference type="NCBI Taxonomy" id="556182"/>
    <lineage>
        <taxon>unclassified sequences</taxon>
        <taxon>metagenomes</taxon>
        <taxon>ecological metagenomes</taxon>
    </lineage>
</organism>
<feature type="region of interest" description="Disordered" evidence="1">
    <location>
        <begin position="348"/>
        <end position="388"/>
    </location>
</feature>
<evidence type="ECO:0000313" key="2">
    <source>
        <dbReference type="EMBL" id="CAJ0879327.1"/>
    </source>
</evidence>
<reference evidence="2" key="1">
    <citation type="submission" date="2023-07" db="EMBL/GenBank/DDBJ databases">
        <authorList>
            <person name="Pelsma A.J. K."/>
        </authorList>
    </citation>
    <scope>NUCLEOTIDE SEQUENCE</scope>
</reference>
<evidence type="ECO:0000256" key="1">
    <source>
        <dbReference type="SAM" id="MobiDB-lite"/>
    </source>
</evidence>
<dbReference type="EMBL" id="OY288114">
    <property type="protein sequence ID" value="CAJ0879327.1"/>
    <property type="molecule type" value="Genomic_DNA"/>
</dbReference>